<dbReference type="GO" id="GO:0004852">
    <property type="term" value="F:uroporphyrinogen-III synthase activity"/>
    <property type="evidence" value="ECO:0007669"/>
    <property type="project" value="InterPro"/>
</dbReference>
<comment type="caution">
    <text evidence="9">The sequence shown here is derived from an EMBL/GenBank/DDBJ whole genome shotgun (WGS) entry which is preliminary data.</text>
</comment>
<dbReference type="PANTHER" id="PTHR45790:SF3">
    <property type="entry name" value="S-ADENOSYL-L-METHIONINE-DEPENDENT UROPORPHYRINOGEN III METHYLTRANSFERASE, CHLOROPLASTIC"/>
    <property type="match status" value="1"/>
</dbReference>
<dbReference type="GO" id="GO:0032259">
    <property type="term" value="P:methylation"/>
    <property type="evidence" value="ECO:0007669"/>
    <property type="project" value="UniProtKB-KW"/>
</dbReference>
<evidence type="ECO:0000256" key="5">
    <source>
        <dbReference type="ARBA" id="ARBA00023244"/>
    </source>
</evidence>
<accession>A0A099I7Q4</accession>
<keyword evidence="4" id="KW-0949">S-adenosyl-L-methionine</keyword>
<sequence>MIYLTGAGCGNWELLTLRAMRMIQKADCILYDRLLDPEILTFAPKHCDCIYVGKKAGKHAMAQEEIQRLMIEKAARFDTVVRLKGGDPCVFGRVGEEAQALAQAHVPFEIIPGISSGIGGLAFAGIPITHRDYASGARLMSAHGKAGTMSDLDYAGMAHTRDTLVFYMGLQQLSAIVSGLMQAGRNPNTPIALVSNAGRATQTMVTATLKDIEDRDLSAIVSPALIVIGGVINLQEKLNFMKRRPLFQKRYLLPQFADAKRELQLELQDLGAAVDCITTGRICANPALLNDVNLQETDILVFSSRNAIEIFFTQLVQRRQDVRQLSTVKIAVVGEKSRQVLARYGIQADIQPQQEDSEHLALELQKHISKNDRLVLVKADNDNRVLFEQLQEHAHVSLCKAYTVQELPFDLSQHVYDGALFTCSFHVHACLGRLMECQDVTELKVYSMGAHTTRALRSYGCQHIIELPKADKGLFGTCIIEEEAHV</sequence>
<dbReference type="InterPro" id="IPR006366">
    <property type="entry name" value="CobA/CysG_C"/>
</dbReference>
<dbReference type="NCBIfam" id="NF004790">
    <property type="entry name" value="PRK06136.1"/>
    <property type="match status" value="1"/>
</dbReference>
<evidence type="ECO:0000313" key="10">
    <source>
        <dbReference type="Proteomes" id="UP000030008"/>
    </source>
</evidence>
<evidence type="ECO:0000256" key="2">
    <source>
        <dbReference type="ARBA" id="ARBA00022603"/>
    </source>
</evidence>
<dbReference type="InterPro" id="IPR003754">
    <property type="entry name" value="4pyrrol_synth_uPrphyn_synth"/>
</dbReference>
<evidence type="ECO:0000259" key="8">
    <source>
        <dbReference type="Pfam" id="PF02602"/>
    </source>
</evidence>
<proteinExistence type="inferred from homology"/>
<dbReference type="SUPFAM" id="SSF69618">
    <property type="entry name" value="HemD-like"/>
    <property type="match status" value="1"/>
</dbReference>
<feature type="domain" description="Tetrapyrrole biosynthesis uroporphyrinogen III synthase" evidence="8">
    <location>
        <begin position="263"/>
        <end position="466"/>
    </location>
</feature>
<dbReference type="InterPro" id="IPR000878">
    <property type="entry name" value="4pyrrol_Mease"/>
</dbReference>
<feature type="domain" description="Tetrapyrrole methylase" evidence="7">
    <location>
        <begin position="1"/>
        <end position="212"/>
    </location>
</feature>
<dbReference type="PANTHER" id="PTHR45790">
    <property type="entry name" value="SIROHEME SYNTHASE-RELATED"/>
    <property type="match status" value="1"/>
</dbReference>
<evidence type="ECO:0000259" key="7">
    <source>
        <dbReference type="Pfam" id="PF00590"/>
    </source>
</evidence>
<dbReference type="Gene3D" id="3.40.1010.10">
    <property type="entry name" value="Cobalt-precorrin-4 Transmethylase, Domain 1"/>
    <property type="match status" value="1"/>
</dbReference>
<dbReference type="CDD" id="cd11642">
    <property type="entry name" value="SUMT"/>
    <property type="match status" value="1"/>
</dbReference>
<gene>
    <name evidence="9" type="ORF">CIAN88_08260</name>
</gene>
<dbReference type="Pfam" id="PF00590">
    <property type="entry name" value="TP_methylase"/>
    <property type="match status" value="1"/>
</dbReference>
<organism evidence="9 10">
    <name type="scientific">Clostridium innocuum</name>
    <dbReference type="NCBI Taxonomy" id="1522"/>
    <lineage>
        <taxon>Bacteria</taxon>
        <taxon>Bacillati</taxon>
        <taxon>Bacillota</taxon>
        <taxon>Clostridia</taxon>
        <taxon>Eubacteriales</taxon>
        <taxon>Clostridiaceae</taxon>
        <taxon>Clostridium</taxon>
    </lineage>
</organism>
<dbReference type="FunFam" id="3.30.950.10:FF:000001">
    <property type="entry name" value="Siroheme synthase"/>
    <property type="match status" value="1"/>
</dbReference>
<dbReference type="InterPro" id="IPR003043">
    <property type="entry name" value="Uropor_MeTrfase_CS"/>
</dbReference>
<dbReference type="PROSITE" id="PS00840">
    <property type="entry name" value="SUMT_2"/>
    <property type="match status" value="1"/>
</dbReference>
<dbReference type="Gene3D" id="3.30.950.10">
    <property type="entry name" value="Methyltransferase, Cobalt-precorrin-4 Transmethylase, Domain 2"/>
    <property type="match status" value="1"/>
</dbReference>
<evidence type="ECO:0000256" key="1">
    <source>
        <dbReference type="ARBA" id="ARBA00012162"/>
    </source>
</evidence>
<dbReference type="FunFam" id="3.40.1010.10:FF:000001">
    <property type="entry name" value="Siroheme synthase"/>
    <property type="match status" value="1"/>
</dbReference>
<dbReference type="AlphaFoldDB" id="A0A099I7Q4"/>
<dbReference type="InterPro" id="IPR036108">
    <property type="entry name" value="4pyrrol_syn_uPrphyn_synt_sf"/>
</dbReference>
<dbReference type="EC" id="2.1.1.107" evidence="1"/>
<dbReference type="NCBIfam" id="TIGR01469">
    <property type="entry name" value="cobA_cysG_Cterm"/>
    <property type="match status" value="1"/>
</dbReference>
<keyword evidence="3 6" id="KW-0808">Transferase</keyword>
<dbReference type="CDD" id="cd06578">
    <property type="entry name" value="HemD"/>
    <property type="match status" value="1"/>
</dbReference>
<dbReference type="Pfam" id="PF02602">
    <property type="entry name" value="HEM4"/>
    <property type="match status" value="1"/>
</dbReference>
<dbReference type="RefSeq" id="WP_044904975.1">
    <property type="nucleotide sequence ID" value="NZ_JQIF01000038.1"/>
</dbReference>
<dbReference type="EMBL" id="JQIF01000038">
    <property type="protein sequence ID" value="KGJ53601.1"/>
    <property type="molecule type" value="Genomic_DNA"/>
</dbReference>
<dbReference type="GO" id="GO:0004851">
    <property type="term" value="F:uroporphyrin-III C-methyltransferase activity"/>
    <property type="evidence" value="ECO:0007669"/>
    <property type="project" value="UniProtKB-EC"/>
</dbReference>
<keyword evidence="5" id="KW-0627">Porphyrin biosynthesis</keyword>
<name>A0A099I7Q4_CLOIN</name>
<comment type="similarity">
    <text evidence="6">Belongs to the precorrin methyltransferase family.</text>
</comment>
<dbReference type="InterPro" id="IPR014777">
    <property type="entry name" value="4pyrrole_Mease_sub1"/>
</dbReference>
<evidence type="ECO:0000256" key="6">
    <source>
        <dbReference type="RuleBase" id="RU003960"/>
    </source>
</evidence>
<dbReference type="InterPro" id="IPR014776">
    <property type="entry name" value="4pyrrole_Mease_sub2"/>
</dbReference>
<dbReference type="SUPFAM" id="SSF53790">
    <property type="entry name" value="Tetrapyrrole methylase"/>
    <property type="match status" value="1"/>
</dbReference>
<dbReference type="InterPro" id="IPR050161">
    <property type="entry name" value="Siro_Cobalamin_biosynth"/>
</dbReference>
<dbReference type="Gene3D" id="3.40.50.10090">
    <property type="match status" value="2"/>
</dbReference>
<dbReference type="InterPro" id="IPR035996">
    <property type="entry name" value="4pyrrol_Methylase_sf"/>
</dbReference>
<keyword evidence="2 6" id="KW-0489">Methyltransferase</keyword>
<evidence type="ECO:0000256" key="4">
    <source>
        <dbReference type="ARBA" id="ARBA00022691"/>
    </source>
</evidence>
<dbReference type="GO" id="GO:0019354">
    <property type="term" value="P:siroheme biosynthetic process"/>
    <property type="evidence" value="ECO:0007669"/>
    <property type="project" value="InterPro"/>
</dbReference>
<protein>
    <recommendedName>
        <fullName evidence="1">uroporphyrinogen-III C-methyltransferase</fullName>
        <ecNumber evidence="1">2.1.1.107</ecNumber>
    </recommendedName>
</protein>
<evidence type="ECO:0000256" key="3">
    <source>
        <dbReference type="ARBA" id="ARBA00022679"/>
    </source>
</evidence>
<evidence type="ECO:0000313" key="9">
    <source>
        <dbReference type="EMBL" id="KGJ53601.1"/>
    </source>
</evidence>
<dbReference type="Proteomes" id="UP000030008">
    <property type="component" value="Unassembled WGS sequence"/>
</dbReference>
<reference evidence="9 10" key="1">
    <citation type="submission" date="2014-08" db="EMBL/GenBank/DDBJ databases">
        <title>Clostridium innocuum, an unnegligible vancomycin-resistant pathogen causing extra-intestinal infections.</title>
        <authorList>
            <person name="Feng Y."/>
            <person name="Chiu C.-H."/>
        </authorList>
    </citation>
    <scope>NUCLEOTIDE SEQUENCE [LARGE SCALE GENOMIC DNA]</scope>
    <source>
        <strain evidence="9 10">AN88</strain>
    </source>
</reference>